<comment type="caution">
    <text evidence="3">The sequence shown here is derived from an EMBL/GenBank/DDBJ whole genome shotgun (WGS) entry which is preliminary data.</text>
</comment>
<keyword evidence="4" id="KW-1185">Reference proteome</keyword>
<name>A0AAV4EU44_9GAST</name>
<reference evidence="3 4" key="1">
    <citation type="journal article" date="2021" name="Elife">
        <title>Chloroplast acquisition without the gene transfer in kleptoplastic sea slugs, Plakobranchus ocellatus.</title>
        <authorList>
            <person name="Maeda T."/>
            <person name="Takahashi S."/>
            <person name="Yoshida T."/>
            <person name="Shimamura S."/>
            <person name="Takaki Y."/>
            <person name="Nagai Y."/>
            <person name="Toyoda A."/>
            <person name="Suzuki Y."/>
            <person name="Arimoto A."/>
            <person name="Ishii H."/>
            <person name="Satoh N."/>
            <person name="Nishiyama T."/>
            <person name="Hasebe M."/>
            <person name="Maruyama T."/>
            <person name="Minagawa J."/>
            <person name="Obokata J."/>
            <person name="Shigenobu S."/>
        </authorList>
    </citation>
    <scope>NUCLEOTIDE SEQUENCE [LARGE SCALE GENOMIC DNA]</scope>
</reference>
<dbReference type="AlphaFoldDB" id="A0AAV4EU44"/>
<evidence type="ECO:0000256" key="2">
    <source>
        <dbReference type="SAM" id="SignalP"/>
    </source>
</evidence>
<gene>
    <name evidence="3" type="ORF">ElyMa_000176700</name>
</gene>
<sequence length="280" mass="30925">MVIPLFSRVLLVSTVGEVSSTASLIDIDSEKAVSPVSSRNLRVYWWTPDYSAPGLLADTRLFHSAYWQTPDYSAQNLRVYRQTSGFSTPGLLSGPIPQGLSYHQADKTIRCGQPFPGRGPGTIRQTKPYGVDNQVLVAWSRETRPVSLVTTSSWGDKDYVEYDNCDNDDDSDNDDEDDEDNDDEDDGDNDDEDDGDHDDEDDGDNDDEEDDGDMMVIMVMKLLFLRCGGLLYVDPDGNLIILTTAHSTSLDTKTTTTTTTTTTLVYTEEGGEGLKSMLSL</sequence>
<feature type="signal peptide" evidence="2">
    <location>
        <begin position="1"/>
        <end position="20"/>
    </location>
</feature>
<feature type="compositionally biased region" description="Acidic residues" evidence="1">
    <location>
        <begin position="161"/>
        <end position="212"/>
    </location>
</feature>
<protein>
    <submittedName>
        <fullName evidence="3">Replicase polyprotein 1a</fullName>
    </submittedName>
</protein>
<evidence type="ECO:0000313" key="4">
    <source>
        <dbReference type="Proteomes" id="UP000762676"/>
    </source>
</evidence>
<keyword evidence="2" id="KW-0732">Signal</keyword>
<feature type="chain" id="PRO_5043786176" evidence="2">
    <location>
        <begin position="21"/>
        <end position="280"/>
    </location>
</feature>
<accession>A0AAV4EU44</accession>
<evidence type="ECO:0000313" key="3">
    <source>
        <dbReference type="EMBL" id="GFR64382.1"/>
    </source>
</evidence>
<dbReference type="Proteomes" id="UP000762676">
    <property type="component" value="Unassembled WGS sequence"/>
</dbReference>
<evidence type="ECO:0000256" key="1">
    <source>
        <dbReference type="SAM" id="MobiDB-lite"/>
    </source>
</evidence>
<dbReference type="EMBL" id="BMAT01000345">
    <property type="protein sequence ID" value="GFR64382.1"/>
    <property type="molecule type" value="Genomic_DNA"/>
</dbReference>
<feature type="region of interest" description="Disordered" evidence="1">
    <location>
        <begin position="159"/>
        <end position="212"/>
    </location>
</feature>
<proteinExistence type="predicted"/>
<organism evidence="3 4">
    <name type="scientific">Elysia marginata</name>
    <dbReference type="NCBI Taxonomy" id="1093978"/>
    <lineage>
        <taxon>Eukaryota</taxon>
        <taxon>Metazoa</taxon>
        <taxon>Spiralia</taxon>
        <taxon>Lophotrochozoa</taxon>
        <taxon>Mollusca</taxon>
        <taxon>Gastropoda</taxon>
        <taxon>Heterobranchia</taxon>
        <taxon>Euthyneura</taxon>
        <taxon>Panpulmonata</taxon>
        <taxon>Sacoglossa</taxon>
        <taxon>Placobranchoidea</taxon>
        <taxon>Plakobranchidae</taxon>
        <taxon>Elysia</taxon>
    </lineage>
</organism>